<feature type="transmembrane region" description="Helical" evidence="1">
    <location>
        <begin position="184"/>
        <end position="204"/>
    </location>
</feature>
<dbReference type="Proteomes" id="UP000051008">
    <property type="component" value="Unassembled WGS sequence"/>
</dbReference>
<dbReference type="EMBL" id="AYYP01000030">
    <property type="protein sequence ID" value="KRM64525.1"/>
    <property type="molecule type" value="Genomic_DNA"/>
</dbReference>
<comment type="caution">
    <text evidence="2">The sequence shown here is derived from an EMBL/GenBank/DDBJ whole genome shotgun (WGS) entry which is preliminary data.</text>
</comment>
<feature type="transmembrane region" description="Helical" evidence="1">
    <location>
        <begin position="268"/>
        <end position="288"/>
    </location>
</feature>
<evidence type="ECO:0000256" key="1">
    <source>
        <dbReference type="SAM" id="Phobius"/>
    </source>
</evidence>
<evidence type="ECO:0000313" key="3">
    <source>
        <dbReference type="Proteomes" id="UP000051008"/>
    </source>
</evidence>
<protein>
    <submittedName>
        <fullName evidence="2">Uncharacterized protein</fullName>
    </submittedName>
</protein>
<dbReference type="AlphaFoldDB" id="A0A0R2ABJ1"/>
<name>A0A0R2ABJ1_9LACO</name>
<feature type="transmembrane region" description="Helical" evidence="1">
    <location>
        <begin position="210"/>
        <end position="232"/>
    </location>
</feature>
<dbReference type="RefSeq" id="WP_056976643.1">
    <property type="nucleotide sequence ID" value="NZ_AYYP01000030.1"/>
</dbReference>
<keyword evidence="1" id="KW-1133">Transmembrane helix</keyword>
<evidence type="ECO:0000313" key="2">
    <source>
        <dbReference type="EMBL" id="KRM64525.1"/>
    </source>
</evidence>
<keyword evidence="1" id="KW-0812">Transmembrane</keyword>
<organism evidence="2 3">
    <name type="scientific">Ligilactobacillus agilis DSM 20509</name>
    <dbReference type="NCBI Taxonomy" id="1423718"/>
    <lineage>
        <taxon>Bacteria</taxon>
        <taxon>Bacillati</taxon>
        <taxon>Bacillota</taxon>
        <taxon>Bacilli</taxon>
        <taxon>Lactobacillales</taxon>
        <taxon>Lactobacillaceae</taxon>
        <taxon>Ligilactobacillus</taxon>
    </lineage>
</organism>
<keyword evidence="1" id="KW-0472">Membrane</keyword>
<feature type="transmembrane region" description="Helical" evidence="1">
    <location>
        <begin position="20"/>
        <end position="39"/>
    </location>
</feature>
<accession>A0A0R2ABJ1</accession>
<keyword evidence="3" id="KW-1185">Reference proteome</keyword>
<proteinExistence type="predicted"/>
<dbReference type="PATRIC" id="fig|1423718.3.peg.1873"/>
<gene>
    <name evidence="2" type="ORF">FC14_GL001801</name>
</gene>
<reference evidence="2 3" key="1">
    <citation type="journal article" date="2015" name="Genome Announc.">
        <title>Expanding the biotechnology potential of lactobacilli through comparative genomics of 213 strains and associated genera.</title>
        <authorList>
            <person name="Sun Z."/>
            <person name="Harris H.M."/>
            <person name="McCann A."/>
            <person name="Guo C."/>
            <person name="Argimon S."/>
            <person name="Zhang W."/>
            <person name="Yang X."/>
            <person name="Jeffery I.B."/>
            <person name="Cooney J.C."/>
            <person name="Kagawa T.F."/>
            <person name="Liu W."/>
            <person name="Song Y."/>
            <person name="Salvetti E."/>
            <person name="Wrobel A."/>
            <person name="Rasinkangas P."/>
            <person name="Parkhill J."/>
            <person name="Rea M.C."/>
            <person name="O'Sullivan O."/>
            <person name="Ritari J."/>
            <person name="Douillard F.P."/>
            <person name="Paul Ross R."/>
            <person name="Yang R."/>
            <person name="Briner A.E."/>
            <person name="Felis G.E."/>
            <person name="de Vos W.M."/>
            <person name="Barrangou R."/>
            <person name="Klaenhammer T.R."/>
            <person name="Caufield P.W."/>
            <person name="Cui Y."/>
            <person name="Zhang H."/>
            <person name="O'Toole P.W."/>
        </authorList>
    </citation>
    <scope>NUCLEOTIDE SEQUENCE [LARGE SCALE GENOMIC DNA]</scope>
    <source>
        <strain evidence="2 3">DSM 20509</strain>
    </source>
</reference>
<sequence length="303" mass="33800">METRRSKPKQTVKRWPLLSWVVTFIMVFSLAITFLGWGLKTTAFNVNFAKQEVQTSGLNKELATDLMLALDSYRSDLGIEPGKLLTKQQINEDIILAVENFYAGKETILDTKKIAEQVATNMDNYLQTGELGLGLNANSERYLALKSTVTTGIQEKLAWNLGQNANINDVQTEFMKAKQIVDTLFKVGLTLSIILAVILVLLQGLRPFNWAYYLGLAGCWATVPFYLLLWLLAKYQIYSSFIPYSARTIAIPLEKIAVAVTASLQATVFAGVIVALGLLILGIIGMRFQQKVGHYGIHMAKRR</sequence>